<name>A0AAW4L7F2_9BACT</name>
<protein>
    <recommendedName>
        <fullName evidence="3">Motility protein</fullName>
    </recommendedName>
</protein>
<dbReference type="Proteomes" id="UP000811899">
    <property type="component" value="Unassembled WGS sequence"/>
</dbReference>
<dbReference type="EMBL" id="JAHCVJ010000007">
    <property type="protein sequence ID" value="MBT0665775.1"/>
    <property type="molecule type" value="Genomic_DNA"/>
</dbReference>
<keyword evidence="2" id="KW-1185">Reference proteome</keyword>
<dbReference type="AlphaFoldDB" id="A0AAW4L7F2"/>
<evidence type="ECO:0008006" key="3">
    <source>
        <dbReference type="Google" id="ProtNLM"/>
    </source>
</evidence>
<organism evidence="1 2">
    <name type="scientific">Geoanaerobacter pelophilus</name>
    <dbReference type="NCBI Taxonomy" id="60036"/>
    <lineage>
        <taxon>Bacteria</taxon>
        <taxon>Pseudomonadati</taxon>
        <taxon>Thermodesulfobacteriota</taxon>
        <taxon>Desulfuromonadia</taxon>
        <taxon>Geobacterales</taxon>
        <taxon>Geobacteraceae</taxon>
        <taxon>Geoanaerobacter</taxon>
    </lineage>
</organism>
<dbReference type="RefSeq" id="WP_214172551.1">
    <property type="nucleotide sequence ID" value="NZ_JAHCVJ010000007.1"/>
</dbReference>
<evidence type="ECO:0000313" key="1">
    <source>
        <dbReference type="EMBL" id="MBT0665775.1"/>
    </source>
</evidence>
<accession>A0AAW4L7F2</accession>
<comment type="caution">
    <text evidence="1">The sequence shown here is derived from an EMBL/GenBank/DDBJ whole genome shotgun (WGS) entry which is preliminary data.</text>
</comment>
<reference evidence="1 2" key="1">
    <citation type="submission" date="2021-05" db="EMBL/GenBank/DDBJ databases">
        <title>The draft genome of Geobacter pelophilus DSM 12255.</title>
        <authorList>
            <person name="Xu Z."/>
            <person name="Masuda Y."/>
            <person name="Itoh H."/>
            <person name="Senoo K."/>
        </authorList>
    </citation>
    <scope>NUCLEOTIDE SEQUENCE [LARGE SCALE GENOMIC DNA]</scope>
    <source>
        <strain evidence="1 2">DSM 12255</strain>
    </source>
</reference>
<sequence length="60" mass="6915">MEISDMAGMAVQMSQRNYREGLSLMMIKQAAESEKQLANMLETLMVRQQPDPRFKMSVYA</sequence>
<proteinExistence type="predicted"/>
<evidence type="ECO:0000313" key="2">
    <source>
        <dbReference type="Proteomes" id="UP000811899"/>
    </source>
</evidence>
<gene>
    <name evidence="1" type="ORF">KI809_15805</name>
</gene>